<keyword evidence="3" id="KW-1185">Reference proteome</keyword>
<keyword evidence="1" id="KW-0732">Signal</keyword>
<proteinExistence type="predicted"/>
<sequence length="259" mass="28105">MRTHYTVLGILLMSWWLGSTQVLAQTNDPEDENYQRTTTFGVTTNTNSGILGGVSFRQSKQLSDDLFGLPQARYLSIEAVNVKHPKELATSSGYASGRYIEGKENYLFAVRGQYGREVKLFQRSGDEGIAVNGIVAAGPTLGIIKPYYVNVQEGNRQVSVPYASLSQPGATGAPVGPGGFFQGFGESKFTVGLNVKAALSFELSAFRNNTTGVEIGFLAEVFPNKIVIIPDTTPGGNRENGNRQFFTSGYITLFFGSRK</sequence>
<dbReference type="EMBL" id="PVTE01000032">
    <property type="protein sequence ID" value="PRY27743.1"/>
    <property type="molecule type" value="Genomic_DNA"/>
</dbReference>
<dbReference type="RefSeq" id="WP_106140466.1">
    <property type="nucleotide sequence ID" value="NZ_PVTE01000032.1"/>
</dbReference>
<comment type="caution">
    <text evidence="2">The sequence shown here is derived from an EMBL/GenBank/DDBJ whole genome shotgun (WGS) entry which is preliminary data.</text>
</comment>
<feature type="chain" id="PRO_5015693248" description="Outer membrane protein with beta-barrel domain" evidence="1">
    <location>
        <begin position="25"/>
        <end position="259"/>
    </location>
</feature>
<dbReference type="Proteomes" id="UP000238375">
    <property type="component" value="Unassembled WGS sequence"/>
</dbReference>
<accession>A0A2T0S353</accession>
<evidence type="ECO:0000256" key="1">
    <source>
        <dbReference type="SAM" id="SignalP"/>
    </source>
</evidence>
<evidence type="ECO:0008006" key="4">
    <source>
        <dbReference type="Google" id="ProtNLM"/>
    </source>
</evidence>
<dbReference type="OrthoDB" id="1523667at2"/>
<feature type="signal peptide" evidence="1">
    <location>
        <begin position="1"/>
        <end position="24"/>
    </location>
</feature>
<evidence type="ECO:0000313" key="2">
    <source>
        <dbReference type="EMBL" id="PRY27743.1"/>
    </source>
</evidence>
<evidence type="ECO:0000313" key="3">
    <source>
        <dbReference type="Proteomes" id="UP000238375"/>
    </source>
</evidence>
<gene>
    <name evidence="2" type="ORF">CLV58_13213</name>
</gene>
<name>A0A2T0S353_9BACT</name>
<dbReference type="AlphaFoldDB" id="A0A2T0S353"/>
<protein>
    <recommendedName>
        <fullName evidence="4">Outer membrane protein with beta-barrel domain</fullName>
    </recommendedName>
</protein>
<organism evidence="2 3">
    <name type="scientific">Spirosoma oryzae</name>
    <dbReference type="NCBI Taxonomy" id="1469603"/>
    <lineage>
        <taxon>Bacteria</taxon>
        <taxon>Pseudomonadati</taxon>
        <taxon>Bacteroidota</taxon>
        <taxon>Cytophagia</taxon>
        <taxon>Cytophagales</taxon>
        <taxon>Cytophagaceae</taxon>
        <taxon>Spirosoma</taxon>
    </lineage>
</organism>
<reference evidence="2 3" key="1">
    <citation type="submission" date="2018-03" db="EMBL/GenBank/DDBJ databases">
        <title>Genomic Encyclopedia of Archaeal and Bacterial Type Strains, Phase II (KMG-II): from individual species to whole genera.</title>
        <authorList>
            <person name="Goeker M."/>
        </authorList>
    </citation>
    <scope>NUCLEOTIDE SEQUENCE [LARGE SCALE GENOMIC DNA]</scope>
    <source>
        <strain evidence="2 3">DSM 28354</strain>
    </source>
</reference>